<dbReference type="Pfam" id="PF00135">
    <property type="entry name" value="COesterase"/>
    <property type="match status" value="1"/>
</dbReference>
<reference evidence="6" key="1">
    <citation type="journal article" date="2023" name="Commun. Biol.">
        <title>Genome analysis of Parmales, the sister group of diatoms, reveals the evolutionary specialization of diatoms from phago-mixotrophs to photoautotrophs.</title>
        <authorList>
            <person name="Ban H."/>
            <person name="Sato S."/>
            <person name="Yoshikawa S."/>
            <person name="Yamada K."/>
            <person name="Nakamura Y."/>
            <person name="Ichinomiya M."/>
            <person name="Sato N."/>
            <person name="Blanc-Mathieu R."/>
            <person name="Endo H."/>
            <person name="Kuwata A."/>
            <person name="Ogata H."/>
        </authorList>
    </citation>
    <scope>NUCLEOTIDE SEQUENCE [LARGE SCALE GENOMIC DNA]</scope>
</reference>
<dbReference type="PROSITE" id="PS00122">
    <property type="entry name" value="CARBOXYLESTERASE_B_1"/>
    <property type="match status" value="1"/>
</dbReference>
<name>A0A9W7GJV5_9STRA</name>
<dbReference type="EMBL" id="BRYA01000307">
    <property type="protein sequence ID" value="GMI46610.1"/>
    <property type="molecule type" value="Genomic_DNA"/>
</dbReference>
<protein>
    <recommendedName>
        <fullName evidence="3">Carboxylic ester hydrolase</fullName>
        <ecNumber evidence="3">3.1.1.-</ecNumber>
    </recommendedName>
</protein>
<evidence type="ECO:0000256" key="2">
    <source>
        <dbReference type="ARBA" id="ARBA00022801"/>
    </source>
</evidence>
<keyword evidence="3" id="KW-0732">Signal</keyword>
<dbReference type="Gene3D" id="3.40.50.1820">
    <property type="entry name" value="alpha/beta hydrolase"/>
    <property type="match status" value="1"/>
</dbReference>
<evidence type="ECO:0000256" key="1">
    <source>
        <dbReference type="ARBA" id="ARBA00005964"/>
    </source>
</evidence>
<accession>A0A9W7GJV5</accession>
<dbReference type="InterPro" id="IPR050309">
    <property type="entry name" value="Type-B_Carboxylest/Lipase"/>
</dbReference>
<dbReference type="InterPro" id="IPR019826">
    <property type="entry name" value="Carboxylesterase_B_AS"/>
</dbReference>
<gene>
    <name evidence="5" type="ORF">TrCOL_g6955</name>
</gene>
<dbReference type="SUPFAM" id="SSF53474">
    <property type="entry name" value="alpha/beta-Hydrolases"/>
    <property type="match status" value="1"/>
</dbReference>
<evidence type="ECO:0000259" key="4">
    <source>
        <dbReference type="Pfam" id="PF00135"/>
    </source>
</evidence>
<dbReference type="AlphaFoldDB" id="A0A9W7GJV5"/>
<evidence type="ECO:0000313" key="6">
    <source>
        <dbReference type="Proteomes" id="UP001165065"/>
    </source>
</evidence>
<organism evidence="5 6">
    <name type="scientific">Triparma columacea</name>
    <dbReference type="NCBI Taxonomy" id="722753"/>
    <lineage>
        <taxon>Eukaryota</taxon>
        <taxon>Sar</taxon>
        <taxon>Stramenopiles</taxon>
        <taxon>Ochrophyta</taxon>
        <taxon>Bolidophyceae</taxon>
        <taxon>Parmales</taxon>
        <taxon>Triparmaceae</taxon>
        <taxon>Triparma</taxon>
    </lineage>
</organism>
<dbReference type="PROSITE" id="PS00941">
    <property type="entry name" value="CARBOXYLESTERASE_B_2"/>
    <property type="match status" value="1"/>
</dbReference>
<sequence length="542" mass="58963">MQAAIAFLCLIFTLIAPLGALAHDEIEATQTILNGIPYTTKPERFAPEIEATQTIFKGIPYTTKPERFAPTSDPLPFDPNQPYDEWGNVCPQDTTLAPDPITVDEDCLFLNVFTPSKLPTDHPLPVMFYIHGGGYTQGYSQQLSMERLSKEYNVIGVNVNYRLGALGFFADEGLSSDNSASGGANGVIDQVTALKWVRENIHHFGGDPEQITIFGESAGGTSVCHLLSAPMAKGLYKRAIVESGPCVGPWGVIGTPATMYDYGLAFKEKTGKTLNDLKTMDVKELMEDLGGQTYGFINYDGMFFTDNKLTPERLADGEVNVDPDDGIIIGSNSVDTLLMTPWDVFGNVSLPITKDQYHAGVMEILPSSTAATALNGPYDVAKWDDDPTQAWQQLNADLCVICPTQNMAKLLTSGANAGRSVFTYSYCGAGDSQRASHAAELCELFVDYETGGKECTSIMMQDFDMDLAVTMMSYWTSFASSGVPTPKQGDPLWEPYNDSKHLLSISKSSEVIEAYSRCDMWDDVDELVKLEACGAAAAVSFS</sequence>
<dbReference type="PANTHER" id="PTHR11559">
    <property type="entry name" value="CARBOXYLESTERASE"/>
    <property type="match status" value="1"/>
</dbReference>
<evidence type="ECO:0000256" key="3">
    <source>
        <dbReference type="RuleBase" id="RU361235"/>
    </source>
</evidence>
<keyword evidence="2 3" id="KW-0378">Hydrolase</keyword>
<dbReference type="EC" id="3.1.1.-" evidence="3"/>
<feature type="chain" id="PRO_5041013652" description="Carboxylic ester hydrolase" evidence="3">
    <location>
        <begin position="23"/>
        <end position="542"/>
    </location>
</feature>
<dbReference type="Proteomes" id="UP001165065">
    <property type="component" value="Unassembled WGS sequence"/>
</dbReference>
<comment type="similarity">
    <text evidence="1 3">Belongs to the type-B carboxylesterase/lipase family.</text>
</comment>
<dbReference type="InterPro" id="IPR019819">
    <property type="entry name" value="Carboxylesterase_B_CS"/>
</dbReference>
<feature type="domain" description="Carboxylesterase type B" evidence="4">
    <location>
        <begin position="52"/>
        <end position="513"/>
    </location>
</feature>
<keyword evidence="6" id="KW-1185">Reference proteome</keyword>
<dbReference type="InterPro" id="IPR029058">
    <property type="entry name" value="AB_hydrolase_fold"/>
</dbReference>
<comment type="caution">
    <text evidence="5">The sequence shown here is derived from an EMBL/GenBank/DDBJ whole genome shotgun (WGS) entry which is preliminary data.</text>
</comment>
<dbReference type="GO" id="GO:0016787">
    <property type="term" value="F:hydrolase activity"/>
    <property type="evidence" value="ECO:0007669"/>
    <property type="project" value="UniProtKB-KW"/>
</dbReference>
<proteinExistence type="inferred from homology"/>
<dbReference type="OrthoDB" id="408631at2759"/>
<feature type="signal peptide" evidence="3">
    <location>
        <begin position="1"/>
        <end position="22"/>
    </location>
</feature>
<dbReference type="InterPro" id="IPR002018">
    <property type="entry name" value="CarbesteraseB"/>
</dbReference>
<evidence type="ECO:0000313" key="5">
    <source>
        <dbReference type="EMBL" id="GMI46610.1"/>
    </source>
</evidence>